<dbReference type="Proteomes" id="UP000193067">
    <property type="component" value="Unassembled WGS sequence"/>
</dbReference>
<dbReference type="AlphaFoldDB" id="A0A1Y2J4H2"/>
<name>A0A1Y2J4H2_TRAC3</name>
<evidence type="ECO:0000313" key="2">
    <source>
        <dbReference type="EMBL" id="OSD08247.1"/>
    </source>
</evidence>
<feature type="region of interest" description="Disordered" evidence="1">
    <location>
        <begin position="137"/>
        <end position="204"/>
    </location>
</feature>
<feature type="compositionally biased region" description="Polar residues" evidence="1">
    <location>
        <begin position="170"/>
        <end position="179"/>
    </location>
</feature>
<accession>A0A1Y2J4H2</accession>
<feature type="region of interest" description="Disordered" evidence="1">
    <location>
        <begin position="62"/>
        <end position="120"/>
    </location>
</feature>
<sequence>MHTNTTWQQIYRLIARLRVADYSLPACEYLLPWSPHSNGAPKAHPTCFSLAIDVPARLRPWPRTTTHPSRRAATTSGWQPPPTPTGRSSRIAGLLRGGLFNGGELRPPGRMARPTGNTTPVPATYVLVSVQRYLSPSQTAASPSSTAASPSPTAGPQCRITPSCLADPSATANRRSSPTLLPPPVRHEDSETSSSALPHTRRRALRASHHPLLIVRCTL</sequence>
<evidence type="ECO:0000256" key="1">
    <source>
        <dbReference type="SAM" id="MobiDB-lite"/>
    </source>
</evidence>
<feature type="compositionally biased region" description="Polar residues" evidence="1">
    <location>
        <begin position="63"/>
        <end position="78"/>
    </location>
</feature>
<proteinExistence type="predicted"/>
<feature type="compositionally biased region" description="Low complexity" evidence="1">
    <location>
        <begin position="137"/>
        <end position="156"/>
    </location>
</feature>
<evidence type="ECO:0000313" key="3">
    <source>
        <dbReference type="Proteomes" id="UP000193067"/>
    </source>
</evidence>
<keyword evidence="3" id="KW-1185">Reference proteome</keyword>
<organism evidence="2 3">
    <name type="scientific">Trametes coccinea (strain BRFM310)</name>
    <name type="common">Pycnoporus coccineus</name>
    <dbReference type="NCBI Taxonomy" id="1353009"/>
    <lineage>
        <taxon>Eukaryota</taxon>
        <taxon>Fungi</taxon>
        <taxon>Dikarya</taxon>
        <taxon>Basidiomycota</taxon>
        <taxon>Agaricomycotina</taxon>
        <taxon>Agaricomycetes</taxon>
        <taxon>Polyporales</taxon>
        <taxon>Polyporaceae</taxon>
        <taxon>Trametes</taxon>
    </lineage>
</organism>
<reference evidence="2 3" key="1">
    <citation type="journal article" date="2015" name="Biotechnol. Biofuels">
        <title>Enhanced degradation of softwood versus hardwood by the white-rot fungus Pycnoporus coccineus.</title>
        <authorList>
            <person name="Couturier M."/>
            <person name="Navarro D."/>
            <person name="Chevret D."/>
            <person name="Henrissat B."/>
            <person name="Piumi F."/>
            <person name="Ruiz-Duenas F.J."/>
            <person name="Martinez A.T."/>
            <person name="Grigoriev I.V."/>
            <person name="Riley R."/>
            <person name="Lipzen A."/>
            <person name="Berrin J.G."/>
            <person name="Master E.R."/>
            <person name="Rosso M.N."/>
        </authorList>
    </citation>
    <scope>NUCLEOTIDE SEQUENCE [LARGE SCALE GENOMIC DNA]</scope>
    <source>
        <strain evidence="2 3">BRFM310</strain>
    </source>
</reference>
<protein>
    <submittedName>
        <fullName evidence="2">Uncharacterized protein</fullName>
    </submittedName>
</protein>
<dbReference type="EMBL" id="KZ084086">
    <property type="protein sequence ID" value="OSD08247.1"/>
    <property type="molecule type" value="Genomic_DNA"/>
</dbReference>
<gene>
    <name evidence="2" type="ORF">PYCCODRAFT_2254</name>
</gene>